<dbReference type="SUPFAM" id="SSF53146">
    <property type="entry name" value="Nitrogenase accessory factor-like"/>
    <property type="match status" value="1"/>
</dbReference>
<evidence type="ECO:0000313" key="4">
    <source>
        <dbReference type="Proteomes" id="UP000307956"/>
    </source>
</evidence>
<proteinExistence type="predicted"/>
<evidence type="ECO:0000256" key="2">
    <source>
        <dbReference type="SAM" id="MobiDB-lite"/>
    </source>
</evidence>
<dbReference type="Gene3D" id="3.30.420.130">
    <property type="entry name" value="Dinitrogenase iron-molybdenum cofactor biosynthesis domain"/>
    <property type="match status" value="1"/>
</dbReference>
<dbReference type="AlphaFoldDB" id="A0A4S4A8K8"/>
<dbReference type="RefSeq" id="WP_136387021.1">
    <property type="nucleotide sequence ID" value="NZ_SSOD01000026.1"/>
</dbReference>
<dbReference type="OrthoDB" id="9797941at2"/>
<sequence>MLRVAFASTDQQQVNTHFGAAERFVIYRVWPGEAELAAIGDFAAAVMKGENRDRRLPAGTVYTPGPEMAARPGELDKPPEDKVVAKLEFLGGCAAVYAASIGISSIKRLMSVGIQPIIVDNGHDIEDLLNEVSLALACRGLLSWVDKAAARAEAAGQGSLPPSARADGGAGQRFRLITSEDDLV</sequence>
<dbReference type="PANTHER" id="PTHR33937">
    <property type="entry name" value="IRON-MOLYBDENUM PROTEIN-RELATED-RELATED"/>
    <property type="match status" value="1"/>
</dbReference>
<keyword evidence="1" id="KW-0535">Nitrogen fixation</keyword>
<comment type="caution">
    <text evidence="3">The sequence shown here is derived from an EMBL/GenBank/DDBJ whole genome shotgun (WGS) entry which is preliminary data.</text>
</comment>
<evidence type="ECO:0000313" key="3">
    <source>
        <dbReference type="EMBL" id="THF55157.1"/>
    </source>
</evidence>
<dbReference type="CDD" id="cd00853">
    <property type="entry name" value="NifX"/>
    <property type="match status" value="1"/>
</dbReference>
<feature type="region of interest" description="Disordered" evidence="2">
    <location>
        <begin position="57"/>
        <end position="77"/>
    </location>
</feature>
<dbReference type="Proteomes" id="UP000307956">
    <property type="component" value="Unassembled WGS sequence"/>
</dbReference>
<keyword evidence="4" id="KW-1185">Reference proteome</keyword>
<name>A0A4S4A8K8_9RHOO</name>
<evidence type="ECO:0000256" key="1">
    <source>
        <dbReference type="ARBA" id="ARBA00023231"/>
    </source>
</evidence>
<dbReference type="PANTHER" id="PTHR33937:SF1">
    <property type="entry name" value="IRON-MOLIBDENUM COFACTOR PROCESSING PROTEIN"/>
    <property type="match status" value="1"/>
</dbReference>
<accession>A0A4S4A8K8</accession>
<dbReference type="EMBL" id="SSOD01000026">
    <property type="protein sequence ID" value="THF55157.1"/>
    <property type="molecule type" value="Genomic_DNA"/>
</dbReference>
<dbReference type="InterPro" id="IPR034169">
    <property type="entry name" value="NifX-like"/>
</dbReference>
<protein>
    <submittedName>
        <fullName evidence="3">Vanadium nitrogenase</fullName>
    </submittedName>
</protein>
<dbReference type="InterPro" id="IPR051840">
    <property type="entry name" value="NifX/NifY_domain"/>
</dbReference>
<dbReference type="InterPro" id="IPR036105">
    <property type="entry name" value="DiNase_FeMo-co_biosyn_sf"/>
</dbReference>
<organism evidence="3 4">
    <name type="scientific">Pseudothauera rhizosphaerae</name>
    <dbReference type="NCBI Taxonomy" id="2565932"/>
    <lineage>
        <taxon>Bacteria</taxon>
        <taxon>Pseudomonadati</taxon>
        <taxon>Pseudomonadota</taxon>
        <taxon>Betaproteobacteria</taxon>
        <taxon>Rhodocyclales</taxon>
        <taxon>Zoogloeaceae</taxon>
        <taxon>Pseudothauera</taxon>
    </lineage>
</organism>
<gene>
    <name evidence="3" type="ORF">E6O51_21185</name>
</gene>
<reference evidence="3 4" key="1">
    <citation type="submission" date="2019-04" db="EMBL/GenBank/DDBJ databases">
        <title>Azoarcus rhizosphaerae sp. nov. isolated from rhizosphere of Ficus religiosa.</title>
        <authorList>
            <person name="Lin S.-Y."/>
            <person name="Hameed A."/>
            <person name="Hsu Y.-H."/>
            <person name="Young C.-C."/>
        </authorList>
    </citation>
    <scope>NUCLEOTIDE SEQUENCE [LARGE SCALE GENOMIC DNA]</scope>
    <source>
        <strain evidence="3 4">CC-YHH848</strain>
    </source>
</reference>